<dbReference type="Proteomes" id="UP000001231">
    <property type="component" value="Chromosome"/>
</dbReference>
<dbReference type="InParanoid" id="C7R923"/>
<name>C7R923_KANKD</name>
<evidence type="ECO:0000313" key="2">
    <source>
        <dbReference type="EMBL" id="ACV27813.1"/>
    </source>
</evidence>
<protein>
    <submittedName>
        <fullName evidence="2">Uncharacterized protein</fullName>
    </submittedName>
</protein>
<keyword evidence="1" id="KW-0472">Membrane</keyword>
<dbReference type="HOGENOM" id="CLU_2154965_0_0_6"/>
<gene>
    <name evidence="2" type="ordered locus">Kkor_2404</name>
</gene>
<dbReference type="STRING" id="523791.Kkor_2404"/>
<organism evidence="2 3">
    <name type="scientific">Kangiella koreensis (strain DSM 16069 / JCM 12317 / KCTC 12182 / SW-125)</name>
    <dbReference type="NCBI Taxonomy" id="523791"/>
    <lineage>
        <taxon>Bacteria</taxon>
        <taxon>Pseudomonadati</taxon>
        <taxon>Pseudomonadota</taxon>
        <taxon>Gammaproteobacteria</taxon>
        <taxon>Kangiellales</taxon>
        <taxon>Kangiellaceae</taxon>
        <taxon>Kangiella</taxon>
    </lineage>
</organism>
<dbReference type="AlphaFoldDB" id="C7R923"/>
<dbReference type="RefSeq" id="WP_015781418.1">
    <property type="nucleotide sequence ID" value="NC_013166.1"/>
</dbReference>
<evidence type="ECO:0000313" key="3">
    <source>
        <dbReference type="Proteomes" id="UP000001231"/>
    </source>
</evidence>
<keyword evidence="1" id="KW-1133">Transmembrane helix</keyword>
<keyword evidence="3" id="KW-1185">Reference proteome</keyword>
<accession>C7R923</accession>
<evidence type="ECO:0000256" key="1">
    <source>
        <dbReference type="SAM" id="Phobius"/>
    </source>
</evidence>
<proteinExistence type="predicted"/>
<dbReference type="KEGG" id="kko:Kkor_2404"/>
<sequence length="111" mass="12539">MKKIFMSLVIASLLALLSLMIGSIWFNLSMSHDVWAPGNYIATWFGLDGEASYDALWWEQTFIVLVILLIALPFSLSKLLKKESKVSFILISSTLALFLDSLILYDIVSNY</sequence>
<dbReference type="EMBL" id="CP001707">
    <property type="protein sequence ID" value="ACV27813.1"/>
    <property type="molecule type" value="Genomic_DNA"/>
</dbReference>
<feature type="transmembrane region" description="Helical" evidence="1">
    <location>
        <begin position="55"/>
        <end position="76"/>
    </location>
</feature>
<keyword evidence="1" id="KW-0812">Transmembrane</keyword>
<reference evidence="2 3" key="1">
    <citation type="journal article" date="2009" name="Stand. Genomic Sci.">
        <title>Complete genome sequence of Kangiella koreensis type strain (SW-125).</title>
        <authorList>
            <person name="Han C."/>
            <person name="Sikorski J."/>
            <person name="Lapidus A."/>
            <person name="Nolan M."/>
            <person name="Glavina Del Rio T."/>
            <person name="Tice H."/>
            <person name="Cheng J.F."/>
            <person name="Lucas S."/>
            <person name="Chen F."/>
            <person name="Copeland A."/>
            <person name="Ivanova N."/>
            <person name="Mavromatis K."/>
            <person name="Ovchinnikova G."/>
            <person name="Pati A."/>
            <person name="Bruce D."/>
            <person name="Goodwin L."/>
            <person name="Pitluck S."/>
            <person name="Chen A."/>
            <person name="Palaniappan K."/>
            <person name="Land M."/>
            <person name="Hauser L."/>
            <person name="Chang Y.J."/>
            <person name="Jeffries C.D."/>
            <person name="Chain P."/>
            <person name="Saunders E."/>
            <person name="Brettin T."/>
            <person name="Goker M."/>
            <person name="Tindall B.J."/>
            <person name="Bristow J."/>
            <person name="Eisen J.A."/>
            <person name="Markowitz V."/>
            <person name="Hugenholtz P."/>
            <person name="Kyrpides N.C."/>
            <person name="Klenk H.P."/>
            <person name="Detter J.C."/>
        </authorList>
    </citation>
    <scope>NUCLEOTIDE SEQUENCE [LARGE SCALE GENOMIC DNA]</scope>
    <source>
        <strain evidence="3">DSM 16069 / KCTC 12182 / SW-125</strain>
    </source>
</reference>
<feature type="transmembrane region" description="Helical" evidence="1">
    <location>
        <begin position="88"/>
        <end position="108"/>
    </location>
</feature>